<sequence>MLVQPDRSGWDPSNQMSIKSLSPTKRLSSSPALSWRLKFIITLFGKFVRSAKNRQFRCRNVQWLYVRFVHI</sequence>
<proteinExistence type="predicted"/>
<name>A0A915KEC0_ROMCU</name>
<organism evidence="2 3">
    <name type="scientific">Romanomermis culicivorax</name>
    <name type="common">Nematode worm</name>
    <dbReference type="NCBI Taxonomy" id="13658"/>
    <lineage>
        <taxon>Eukaryota</taxon>
        <taxon>Metazoa</taxon>
        <taxon>Ecdysozoa</taxon>
        <taxon>Nematoda</taxon>
        <taxon>Enoplea</taxon>
        <taxon>Dorylaimia</taxon>
        <taxon>Mermithida</taxon>
        <taxon>Mermithoidea</taxon>
        <taxon>Mermithidae</taxon>
        <taxon>Romanomermis</taxon>
    </lineage>
</organism>
<feature type="region of interest" description="Disordered" evidence="1">
    <location>
        <begin position="1"/>
        <end position="30"/>
    </location>
</feature>
<evidence type="ECO:0000313" key="3">
    <source>
        <dbReference type="WBParaSite" id="nRc.2.0.1.t36386-RA"/>
    </source>
</evidence>
<protein>
    <submittedName>
        <fullName evidence="3">Uncharacterized protein</fullName>
    </submittedName>
</protein>
<dbReference type="Proteomes" id="UP000887565">
    <property type="component" value="Unplaced"/>
</dbReference>
<feature type="compositionally biased region" description="Polar residues" evidence="1">
    <location>
        <begin position="11"/>
        <end position="30"/>
    </location>
</feature>
<evidence type="ECO:0000256" key="1">
    <source>
        <dbReference type="SAM" id="MobiDB-lite"/>
    </source>
</evidence>
<dbReference type="AlphaFoldDB" id="A0A915KEC0"/>
<accession>A0A915KEC0</accession>
<dbReference type="WBParaSite" id="nRc.2.0.1.t36386-RA">
    <property type="protein sequence ID" value="nRc.2.0.1.t36386-RA"/>
    <property type="gene ID" value="nRc.2.0.1.g36386"/>
</dbReference>
<reference evidence="3" key="1">
    <citation type="submission" date="2022-11" db="UniProtKB">
        <authorList>
            <consortium name="WormBaseParasite"/>
        </authorList>
    </citation>
    <scope>IDENTIFICATION</scope>
</reference>
<keyword evidence="2" id="KW-1185">Reference proteome</keyword>
<evidence type="ECO:0000313" key="2">
    <source>
        <dbReference type="Proteomes" id="UP000887565"/>
    </source>
</evidence>